<reference evidence="2 3" key="1">
    <citation type="submission" date="2016-05" db="EMBL/GenBank/DDBJ databases">
        <title>Nuclear genome of Blastocystis sp. subtype 1 NandII.</title>
        <authorList>
            <person name="Gentekaki E."/>
            <person name="Curtis B."/>
            <person name="Stairs C."/>
            <person name="Eme L."/>
            <person name="Herman E."/>
            <person name="Klimes V."/>
            <person name="Arias M.C."/>
            <person name="Elias M."/>
            <person name="Hilliou F."/>
            <person name="Klute M."/>
            <person name="Malik S.-B."/>
            <person name="Pightling A."/>
            <person name="Rachubinski R."/>
            <person name="Salas D."/>
            <person name="Schlacht A."/>
            <person name="Suga H."/>
            <person name="Archibald J."/>
            <person name="Ball S.G."/>
            <person name="Clark G."/>
            <person name="Dacks J."/>
            <person name="Van Der Giezen M."/>
            <person name="Tsaousis A."/>
            <person name="Roger A."/>
        </authorList>
    </citation>
    <scope>NUCLEOTIDE SEQUENCE [LARGE SCALE GENOMIC DNA]</scope>
    <source>
        <strain evidence="3">ATCC 50177 / NandII</strain>
    </source>
</reference>
<keyword evidence="1" id="KW-0812">Transmembrane</keyword>
<feature type="transmembrane region" description="Helical" evidence="1">
    <location>
        <begin position="48"/>
        <end position="70"/>
    </location>
</feature>
<sequence>MTSEWIIGPFALCYAAVLFVGSYVGGYAKLDFAWAVLRYNRILCNGEVWRFFTPLFCMGYPVYRNLYHIVLLCTQLRHFEYHPYMVSATSHPTVNFLVEVLYAILAFWITCLFYPLYYAPCFIILTLISIQLLQDRTSRTELLGLSVKSWHLPFIYVLFNYFIDGTIVCEVFPVMWGWLFLSLAKKDGWFKRALLAVMKQLESLLGLKQISFVSREEMRERNLRRFREE</sequence>
<dbReference type="Proteomes" id="UP000078348">
    <property type="component" value="Unassembled WGS sequence"/>
</dbReference>
<evidence type="ECO:0008006" key="4">
    <source>
        <dbReference type="Google" id="ProtNLM"/>
    </source>
</evidence>
<keyword evidence="1" id="KW-0472">Membrane</keyword>
<organism evidence="2 3">
    <name type="scientific">Blastocystis sp. subtype 1 (strain ATCC 50177 / NandII)</name>
    <dbReference type="NCBI Taxonomy" id="478820"/>
    <lineage>
        <taxon>Eukaryota</taxon>
        <taxon>Sar</taxon>
        <taxon>Stramenopiles</taxon>
        <taxon>Bigyra</taxon>
        <taxon>Opalozoa</taxon>
        <taxon>Opalinata</taxon>
        <taxon>Blastocystidae</taxon>
        <taxon>Blastocystis</taxon>
    </lineage>
</organism>
<dbReference type="EMBL" id="LXWW01000139">
    <property type="protein sequence ID" value="OAO15488.1"/>
    <property type="molecule type" value="Genomic_DNA"/>
</dbReference>
<gene>
    <name evidence="2" type="ORF">AV274_2827</name>
</gene>
<keyword evidence="1" id="KW-1133">Transmembrane helix</keyword>
<evidence type="ECO:0000256" key="1">
    <source>
        <dbReference type="SAM" id="Phobius"/>
    </source>
</evidence>
<dbReference type="AlphaFoldDB" id="A0A196SEQ9"/>
<feature type="transmembrane region" description="Helical" evidence="1">
    <location>
        <begin position="154"/>
        <end position="181"/>
    </location>
</feature>
<feature type="transmembrane region" description="Helical" evidence="1">
    <location>
        <begin position="90"/>
        <end position="109"/>
    </location>
</feature>
<proteinExistence type="predicted"/>
<protein>
    <recommendedName>
        <fullName evidence="4">Derlin</fullName>
    </recommendedName>
</protein>
<accession>A0A196SEQ9</accession>
<name>A0A196SEQ9_BLAHN</name>
<comment type="caution">
    <text evidence="2">The sequence shown here is derived from an EMBL/GenBank/DDBJ whole genome shotgun (WGS) entry which is preliminary data.</text>
</comment>
<evidence type="ECO:0000313" key="2">
    <source>
        <dbReference type="EMBL" id="OAO15488.1"/>
    </source>
</evidence>
<feature type="transmembrane region" description="Helical" evidence="1">
    <location>
        <begin position="116"/>
        <end position="134"/>
    </location>
</feature>
<feature type="transmembrane region" description="Helical" evidence="1">
    <location>
        <begin position="6"/>
        <end position="28"/>
    </location>
</feature>
<keyword evidence="3" id="KW-1185">Reference proteome</keyword>
<evidence type="ECO:0000313" key="3">
    <source>
        <dbReference type="Proteomes" id="UP000078348"/>
    </source>
</evidence>